<dbReference type="Gene3D" id="1.10.260.40">
    <property type="entry name" value="lambda repressor-like DNA-binding domains"/>
    <property type="match status" value="1"/>
</dbReference>
<evidence type="ECO:0000313" key="4">
    <source>
        <dbReference type="Proteomes" id="UP000621266"/>
    </source>
</evidence>
<evidence type="ECO:0000256" key="1">
    <source>
        <dbReference type="SAM" id="MobiDB-lite"/>
    </source>
</evidence>
<dbReference type="EMBL" id="WHPN01000381">
    <property type="protein sequence ID" value="KAF4406174.1"/>
    <property type="molecule type" value="Genomic_DNA"/>
</dbReference>
<dbReference type="Pfam" id="PF13560">
    <property type="entry name" value="HTH_31"/>
    <property type="match status" value="1"/>
</dbReference>
<name>A0ABQ7FES7_9ACTN</name>
<reference evidence="3 4" key="1">
    <citation type="submission" date="2019-10" db="EMBL/GenBank/DDBJ databases">
        <title>Streptomyces tenebrisbrunneis sp.nov., an endogenous actinomycete isolated from of Lycium ruthenicum.</title>
        <authorList>
            <person name="Ma L."/>
        </authorList>
    </citation>
    <scope>NUCLEOTIDE SEQUENCE [LARGE SCALE GENOMIC DNA]</scope>
    <source>
        <strain evidence="3 4">TRM 66187</strain>
    </source>
</reference>
<proteinExistence type="predicted"/>
<dbReference type="InterPro" id="IPR001387">
    <property type="entry name" value="Cro/C1-type_HTH"/>
</dbReference>
<organism evidence="3 4">
    <name type="scientific">Streptomyces lycii</name>
    <dbReference type="NCBI Taxonomy" id="2654337"/>
    <lineage>
        <taxon>Bacteria</taxon>
        <taxon>Bacillati</taxon>
        <taxon>Actinomycetota</taxon>
        <taxon>Actinomycetes</taxon>
        <taxon>Kitasatosporales</taxon>
        <taxon>Streptomycetaceae</taxon>
        <taxon>Streptomyces</taxon>
    </lineage>
</organism>
<sequence length="318" mass="35248">MVAGNGGGGSGGTCPAGEPETSDSLRTFGAVPKALREEARLTQEEFAPRVRYSAPYVAKIEQGKRYPPRDLIDRSEEVLGIPAARVLAAAARSVTRKVGLASWFLQWAGIEEDAVSLYAYECRVVPGLLQPEPYIRAVFERRLPPMSEEQLEQQVTARLDRQKLLTQRPNTTFCFMLEQTLLERRLGGDEVTRSLIDHLLEQGQRRNVEIQVMPLRPEDHFGFDGQMYLAETPRHQWVAYVEAHDSSALISDSKAVGPMLQRYGRMRSQTLSHQATVGLLRQMRGDLRAPLNATGSKAATAAVAATTASRSPYSPRPC</sequence>
<gene>
    <name evidence="3" type="ORF">GCU69_26345</name>
</gene>
<evidence type="ECO:0000259" key="2">
    <source>
        <dbReference type="PROSITE" id="PS50943"/>
    </source>
</evidence>
<dbReference type="Proteomes" id="UP000621266">
    <property type="component" value="Unassembled WGS sequence"/>
</dbReference>
<comment type="caution">
    <text evidence="3">The sequence shown here is derived from an EMBL/GenBank/DDBJ whole genome shotgun (WGS) entry which is preliminary data.</text>
</comment>
<dbReference type="PROSITE" id="PS50943">
    <property type="entry name" value="HTH_CROC1"/>
    <property type="match status" value="1"/>
</dbReference>
<feature type="domain" description="HTH cro/C1-type" evidence="2">
    <location>
        <begin position="33"/>
        <end position="86"/>
    </location>
</feature>
<dbReference type="InterPro" id="IPR010982">
    <property type="entry name" value="Lambda_DNA-bd_dom_sf"/>
</dbReference>
<dbReference type="SMART" id="SM00530">
    <property type="entry name" value="HTH_XRE"/>
    <property type="match status" value="1"/>
</dbReference>
<dbReference type="SUPFAM" id="SSF47413">
    <property type="entry name" value="lambda repressor-like DNA-binding domains"/>
    <property type="match status" value="1"/>
</dbReference>
<accession>A0ABQ7FES7</accession>
<dbReference type="InterPro" id="IPR043917">
    <property type="entry name" value="DUF5753"/>
</dbReference>
<dbReference type="CDD" id="cd00093">
    <property type="entry name" value="HTH_XRE"/>
    <property type="match status" value="1"/>
</dbReference>
<evidence type="ECO:0000313" key="3">
    <source>
        <dbReference type="EMBL" id="KAF4406174.1"/>
    </source>
</evidence>
<keyword evidence="4" id="KW-1185">Reference proteome</keyword>
<feature type="compositionally biased region" description="Gly residues" evidence="1">
    <location>
        <begin position="1"/>
        <end position="14"/>
    </location>
</feature>
<dbReference type="Pfam" id="PF19054">
    <property type="entry name" value="DUF5753"/>
    <property type="match status" value="1"/>
</dbReference>
<protein>
    <submittedName>
        <fullName evidence="3">Helix-turn-helix domain-containing protein</fullName>
    </submittedName>
</protein>
<feature type="region of interest" description="Disordered" evidence="1">
    <location>
        <begin position="1"/>
        <end position="23"/>
    </location>
</feature>